<dbReference type="GO" id="GO:0051920">
    <property type="term" value="F:peroxiredoxin activity"/>
    <property type="evidence" value="ECO:0007669"/>
    <property type="project" value="InterPro"/>
</dbReference>
<keyword evidence="3" id="KW-1185">Reference proteome</keyword>
<evidence type="ECO:0000313" key="3">
    <source>
        <dbReference type="Proteomes" id="UP000523000"/>
    </source>
</evidence>
<dbReference type="Pfam" id="PF02627">
    <property type="entry name" value="CMD"/>
    <property type="match status" value="1"/>
</dbReference>
<dbReference type="AlphaFoldDB" id="A0A839QLJ4"/>
<proteinExistence type="predicted"/>
<dbReference type="Proteomes" id="UP000523000">
    <property type="component" value="Unassembled WGS sequence"/>
</dbReference>
<dbReference type="PANTHER" id="PTHR34846:SF10">
    <property type="entry name" value="CYTOPLASMIC PROTEIN"/>
    <property type="match status" value="1"/>
</dbReference>
<gene>
    <name evidence="2" type="ORF">E9229_003346</name>
</gene>
<evidence type="ECO:0000313" key="2">
    <source>
        <dbReference type="EMBL" id="MBB2997099.1"/>
    </source>
</evidence>
<keyword evidence="2" id="KW-0575">Peroxidase</keyword>
<dbReference type="EMBL" id="JACHVS010000002">
    <property type="protein sequence ID" value="MBB2997099.1"/>
    <property type="molecule type" value="Genomic_DNA"/>
</dbReference>
<dbReference type="SUPFAM" id="SSF69118">
    <property type="entry name" value="AhpD-like"/>
    <property type="match status" value="1"/>
</dbReference>
<keyword evidence="2" id="KW-0560">Oxidoreductase</keyword>
<evidence type="ECO:0000259" key="1">
    <source>
        <dbReference type="Pfam" id="PF02627"/>
    </source>
</evidence>
<reference evidence="2 3" key="1">
    <citation type="submission" date="2020-08" db="EMBL/GenBank/DDBJ databases">
        <title>Sequencing the genomes of 1000 actinobacteria strains.</title>
        <authorList>
            <person name="Klenk H.-P."/>
        </authorList>
    </citation>
    <scope>NUCLEOTIDE SEQUENCE [LARGE SCALE GENOMIC DNA]</scope>
    <source>
        <strain evidence="2 3">DSM 22826</strain>
    </source>
</reference>
<dbReference type="InterPro" id="IPR003779">
    <property type="entry name" value="CMD-like"/>
</dbReference>
<dbReference type="InterPro" id="IPR004675">
    <property type="entry name" value="AhpD_core"/>
</dbReference>
<dbReference type="InterPro" id="IPR029032">
    <property type="entry name" value="AhpD-like"/>
</dbReference>
<comment type="caution">
    <text evidence="2">The sequence shown here is derived from an EMBL/GenBank/DDBJ whole genome shotgun (WGS) entry which is preliminary data.</text>
</comment>
<dbReference type="NCBIfam" id="TIGR00778">
    <property type="entry name" value="ahpD_dom"/>
    <property type="match status" value="1"/>
</dbReference>
<accession>A0A839QLJ4</accession>
<dbReference type="Gene3D" id="1.20.1290.10">
    <property type="entry name" value="AhpD-like"/>
    <property type="match status" value="1"/>
</dbReference>
<feature type="domain" description="Carboxymuconolactone decarboxylase-like" evidence="1">
    <location>
        <begin position="17"/>
        <end position="98"/>
    </location>
</feature>
<dbReference type="PANTHER" id="PTHR34846">
    <property type="entry name" value="4-CARBOXYMUCONOLACTONE DECARBOXYLASE FAMILY PROTEIN (AFU_ORTHOLOGUE AFUA_6G11590)"/>
    <property type="match status" value="1"/>
</dbReference>
<sequence>MDKRVNLSKQTPDAYQGLLAMSKAAGDAAAEAGLDARLCELVKIRASQINGCAFCLRLHVRDALRHGETGDRLAVLPAWRETGYFTDQECAALELAEAITLVSDGPLSDEVYGRVSAVLDAAQLSAVGWMTASINAFNRIAVASRYDVKG</sequence>
<protein>
    <submittedName>
        <fullName evidence="2">AhpD family alkylhydroperoxidase</fullName>
    </submittedName>
</protein>
<organism evidence="2 3">
    <name type="scientific">Paeniglutamicibacter cryotolerans</name>
    <dbReference type="NCBI Taxonomy" id="670079"/>
    <lineage>
        <taxon>Bacteria</taxon>
        <taxon>Bacillati</taxon>
        <taxon>Actinomycetota</taxon>
        <taxon>Actinomycetes</taxon>
        <taxon>Micrococcales</taxon>
        <taxon>Micrococcaceae</taxon>
        <taxon>Paeniglutamicibacter</taxon>
    </lineage>
</organism>
<name>A0A839QLJ4_9MICC</name>